<proteinExistence type="predicted"/>
<evidence type="ECO:0008006" key="3">
    <source>
        <dbReference type="Google" id="ProtNLM"/>
    </source>
</evidence>
<feature type="non-terminal residue" evidence="1">
    <location>
        <position position="341"/>
    </location>
</feature>
<dbReference type="Gene3D" id="3.80.10.10">
    <property type="entry name" value="Ribonuclease Inhibitor"/>
    <property type="match status" value="1"/>
</dbReference>
<dbReference type="EMBL" id="JARKIB010000178">
    <property type="protein sequence ID" value="KAJ7727603.1"/>
    <property type="molecule type" value="Genomic_DNA"/>
</dbReference>
<sequence>MPPDLWALDLLRPQIKEMVQYKWELTEVLNQSSATASPIRDSDWDRMRFYSSRITHLALSHCPCSLSRILPSLSAALPETLFPNVQILAWPSGRDGEELPHIRMFLRPTLTSLSFGALSHSAAPVLAILPTKCPRITTLYATAVDMHDLLTGIATSLSCNSLTHIGIGSRYSTHVILHRDLQLLKPFSNLTDFHIGSPLGFDLDDDAVLDLVRTWPQLRSCSFEAISPTHTPRTTLRCLYYFAQHCRHLHILAIPFDATTVPSFVLPPGLDGQHPLVHIDVEQSPVTDTAIAVAQFLSAVLPRLREITTRREYDNNNKDDLEDDLEDDGVEALLPAAVHME</sequence>
<dbReference type="InterPro" id="IPR032675">
    <property type="entry name" value="LRR_dom_sf"/>
</dbReference>
<dbReference type="AlphaFoldDB" id="A0AAD7HSY0"/>
<dbReference type="SUPFAM" id="SSF52047">
    <property type="entry name" value="RNI-like"/>
    <property type="match status" value="1"/>
</dbReference>
<keyword evidence="2" id="KW-1185">Reference proteome</keyword>
<evidence type="ECO:0000313" key="1">
    <source>
        <dbReference type="EMBL" id="KAJ7727603.1"/>
    </source>
</evidence>
<protein>
    <recommendedName>
        <fullName evidence="3">F-box domain-containing protein</fullName>
    </recommendedName>
</protein>
<name>A0AAD7HSY0_9AGAR</name>
<evidence type="ECO:0000313" key="2">
    <source>
        <dbReference type="Proteomes" id="UP001215598"/>
    </source>
</evidence>
<gene>
    <name evidence="1" type="ORF">B0H16DRAFT_1894404</name>
</gene>
<dbReference type="Proteomes" id="UP001215598">
    <property type="component" value="Unassembled WGS sequence"/>
</dbReference>
<accession>A0AAD7HSY0</accession>
<organism evidence="1 2">
    <name type="scientific">Mycena metata</name>
    <dbReference type="NCBI Taxonomy" id="1033252"/>
    <lineage>
        <taxon>Eukaryota</taxon>
        <taxon>Fungi</taxon>
        <taxon>Dikarya</taxon>
        <taxon>Basidiomycota</taxon>
        <taxon>Agaricomycotina</taxon>
        <taxon>Agaricomycetes</taxon>
        <taxon>Agaricomycetidae</taxon>
        <taxon>Agaricales</taxon>
        <taxon>Marasmiineae</taxon>
        <taxon>Mycenaceae</taxon>
        <taxon>Mycena</taxon>
    </lineage>
</organism>
<reference evidence="1" key="1">
    <citation type="submission" date="2023-03" db="EMBL/GenBank/DDBJ databases">
        <title>Massive genome expansion in bonnet fungi (Mycena s.s.) driven by repeated elements and novel gene families across ecological guilds.</title>
        <authorList>
            <consortium name="Lawrence Berkeley National Laboratory"/>
            <person name="Harder C.B."/>
            <person name="Miyauchi S."/>
            <person name="Viragh M."/>
            <person name="Kuo A."/>
            <person name="Thoen E."/>
            <person name="Andreopoulos B."/>
            <person name="Lu D."/>
            <person name="Skrede I."/>
            <person name="Drula E."/>
            <person name="Henrissat B."/>
            <person name="Morin E."/>
            <person name="Kohler A."/>
            <person name="Barry K."/>
            <person name="LaButti K."/>
            <person name="Morin E."/>
            <person name="Salamov A."/>
            <person name="Lipzen A."/>
            <person name="Mereny Z."/>
            <person name="Hegedus B."/>
            <person name="Baldrian P."/>
            <person name="Stursova M."/>
            <person name="Weitz H."/>
            <person name="Taylor A."/>
            <person name="Grigoriev I.V."/>
            <person name="Nagy L.G."/>
            <person name="Martin F."/>
            <person name="Kauserud H."/>
        </authorList>
    </citation>
    <scope>NUCLEOTIDE SEQUENCE</scope>
    <source>
        <strain evidence="1">CBHHK182m</strain>
    </source>
</reference>
<comment type="caution">
    <text evidence="1">The sequence shown here is derived from an EMBL/GenBank/DDBJ whole genome shotgun (WGS) entry which is preliminary data.</text>
</comment>